<evidence type="ECO:0000313" key="2">
    <source>
        <dbReference type="EMBL" id="WSC14935.1"/>
    </source>
</evidence>
<dbReference type="RefSeq" id="WP_326593861.1">
    <property type="nucleotide sequence ID" value="NZ_CP109114.1"/>
</dbReference>
<gene>
    <name evidence="2" type="ORF">OIE64_20225</name>
</gene>
<sequence length="84" mass="9710">MTDRDPGEWPVDNPVELDEAEEQGRRHLALVADQARFHMVMDSIRADLQAQPSRACRHAAKRKWVDNIYALVEELDQQQLRNTG</sequence>
<dbReference type="EMBL" id="CP109114">
    <property type="protein sequence ID" value="WSC14935.1"/>
    <property type="molecule type" value="Genomic_DNA"/>
</dbReference>
<evidence type="ECO:0000313" key="3">
    <source>
        <dbReference type="Proteomes" id="UP001330827"/>
    </source>
</evidence>
<accession>A0ABZ1G4W7</accession>
<name>A0ABZ1G4W7_9ACTN</name>
<evidence type="ECO:0000256" key="1">
    <source>
        <dbReference type="SAM" id="MobiDB-lite"/>
    </source>
</evidence>
<reference evidence="2 3" key="1">
    <citation type="submission" date="2022-10" db="EMBL/GenBank/DDBJ databases">
        <title>The complete genomes of actinobacterial strains from the NBC collection.</title>
        <authorList>
            <person name="Joergensen T.S."/>
            <person name="Alvarez Arevalo M."/>
            <person name="Sterndorff E.B."/>
            <person name="Faurdal D."/>
            <person name="Vuksanovic O."/>
            <person name="Mourched A.-S."/>
            <person name="Charusanti P."/>
            <person name="Shaw S."/>
            <person name="Blin K."/>
            <person name="Weber T."/>
        </authorList>
    </citation>
    <scope>NUCLEOTIDE SEQUENCE [LARGE SCALE GENOMIC DNA]</scope>
    <source>
        <strain evidence="2 3">NBC 01769</strain>
    </source>
</reference>
<organism evidence="2 3">
    <name type="scientific">Streptomyces brevispora</name>
    <dbReference type="NCBI Taxonomy" id="887462"/>
    <lineage>
        <taxon>Bacteria</taxon>
        <taxon>Bacillati</taxon>
        <taxon>Actinomycetota</taxon>
        <taxon>Actinomycetes</taxon>
        <taxon>Kitasatosporales</taxon>
        <taxon>Streptomycetaceae</taxon>
        <taxon>Streptomyces</taxon>
    </lineage>
</organism>
<feature type="region of interest" description="Disordered" evidence="1">
    <location>
        <begin position="1"/>
        <end position="20"/>
    </location>
</feature>
<keyword evidence="3" id="KW-1185">Reference proteome</keyword>
<dbReference type="Proteomes" id="UP001330827">
    <property type="component" value="Chromosome"/>
</dbReference>
<protein>
    <submittedName>
        <fullName evidence="2">Uncharacterized protein</fullName>
    </submittedName>
</protein>
<proteinExistence type="predicted"/>